<reference evidence="3" key="1">
    <citation type="submission" date="2013-06" db="EMBL/GenBank/DDBJ databases">
        <authorList>
            <person name="Zhao Q."/>
        </authorList>
    </citation>
    <scope>NUCLEOTIDE SEQUENCE</scope>
    <source>
        <strain evidence="3">cv. W1943</strain>
    </source>
</reference>
<evidence type="ECO:0000256" key="1">
    <source>
        <dbReference type="SAM" id="MobiDB-lite"/>
    </source>
</evidence>
<name>A0A0E0QSL1_ORYRU</name>
<sequence>MATLTLPATGAAAQPGQEDPSGIKNPGDGAGDSSGIDSGYVVSEQEQPFFLLDFWRILGQGLVLRWLVCVVRWVVLGKSDIVPADLAAAAADAGHRQLGFSPLPMLPIWVQMVLGGVVYTAVPFYNRARKAEDEVTKNVETALEVVEHAAEVTEKLAANVANALPENGTLHKLAEEVEYIAEIVDKDAQKVEIIIKKIEDVSNRIDAAVEPVIEELEKEFKP</sequence>
<protein>
    <submittedName>
        <fullName evidence="2">Uncharacterized protein</fullName>
    </submittedName>
</protein>
<dbReference type="AlphaFoldDB" id="A0A0E0QSL1"/>
<feature type="region of interest" description="Disordered" evidence="1">
    <location>
        <begin position="1"/>
        <end position="29"/>
    </location>
</feature>
<dbReference type="PANTHER" id="PTHR33735">
    <property type="entry name" value="EXPRESSED PROTEIN"/>
    <property type="match status" value="1"/>
</dbReference>
<dbReference type="EnsemblPlants" id="ORUFI09G14430.1">
    <property type="protein sequence ID" value="ORUFI09G14430.1"/>
    <property type="gene ID" value="ORUFI09G14430"/>
</dbReference>
<proteinExistence type="predicted"/>
<dbReference type="eggNOG" id="ENOG502SVU2">
    <property type="taxonomic scope" value="Eukaryota"/>
</dbReference>
<dbReference type="PANTHER" id="PTHR33735:SF2">
    <property type="entry name" value="OS09G0468900 PROTEIN"/>
    <property type="match status" value="1"/>
</dbReference>
<dbReference type="STRING" id="4529.A0A0E0QSL1"/>
<reference evidence="2" key="2">
    <citation type="submission" date="2015-06" db="UniProtKB">
        <authorList>
            <consortium name="EnsemblPlants"/>
        </authorList>
    </citation>
    <scope>IDENTIFICATION</scope>
</reference>
<dbReference type="Gramene" id="ORUFI09G14430.1">
    <property type="protein sequence ID" value="ORUFI09G14430.1"/>
    <property type="gene ID" value="ORUFI09G14430"/>
</dbReference>
<dbReference type="HOGENOM" id="CLU_098840_0_0_1"/>
<feature type="compositionally biased region" description="Low complexity" evidence="1">
    <location>
        <begin position="1"/>
        <end position="17"/>
    </location>
</feature>
<dbReference type="OMA" id="YKRARQM"/>
<keyword evidence="3" id="KW-1185">Reference proteome</keyword>
<dbReference type="Proteomes" id="UP000008022">
    <property type="component" value="Unassembled WGS sequence"/>
</dbReference>
<accession>A0A0E0QSL1</accession>
<evidence type="ECO:0000313" key="2">
    <source>
        <dbReference type="EnsemblPlants" id="ORUFI09G14430.1"/>
    </source>
</evidence>
<evidence type="ECO:0000313" key="3">
    <source>
        <dbReference type="Proteomes" id="UP000008022"/>
    </source>
</evidence>
<organism evidence="2 3">
    <name type="scientific">Oryza rufipogon</name>
    <name type="common">Brownbeard rice</name>
    <name type="synonym">Asian wild rice</name>
    <dbReference type="NCBI Taxonomy" id="4529"/>
    <lineage>
        <taxon>Eukaryota</taxon>
        <taxon>Viridiplantae</taxon>
        <taxon>Streptophyta</taxon>
        <taxon>Embryophyta</taxon>
        <taxon>Tracheophyta</taxon>
        <taxon>Spermatophyta</taxon>
        <taxon>Magnoliopsida</taxon>
        <taxon>Liliopsida</taxon>
        <taxon>Poales</taxon>
        <taxon>Poaceae</taxon>
        <taxon>BOP clade</taxon>
        <taxon>Oryzoideae</taxon>
        <taxon>Oryzeae</taxon>
        <taxon>Oryzinae</taxon>
        <taxon>Oryza</taxon>
    </lineage>
</organism>